<dbReference type="InterPro" id="IPR051136">
    <property type="entry name" value="Intracellular_Lectin-GPT"/>
</dbReference>
<keyword evidence="4" id="KW-0732">Signal</keyword>
<dbReference type="PANTHER" id="PTHR12223">
    <property type="entry name" value="VESICULAR MANNOSE-BINDING LECTIN"/>
    <property type="match status" value="1"/>
</dbReference>
<dbReference type="Pfam" id="PF03388">
    <property type="entry name" value="Lectin_leg-like"/>
    <property type="match status" value="1"/>
</dbReference>
<dbReference type="EMBL" id="JH816643">
    <property type="protein sequence ID" value="EKC20002.1"/>
    <property type="molecule type" value="Genomic_DNA"/>
</dbReference>
<dbReference type="GO" id="GO:0030134">
    <property type="term" value="C:COPII-coated ER to Golgi transport vesicle"/>
    <property type="evidence" value="ECO:0007669"/>
    <property type="project" value="TreeGrafter"/>
</dbReference>
<evidence type="ECO:0000256" key="9">
    <source>
        <dbReference type="ARBA" id="ARBA00023157"/>
    </source>
</evidence>
<dbReference type="GO" id="GO:0006888">
    <property type="term" value="P:endoplasmic reticulum to Golgi vesicle-mediated transport"/>
    <property type="evidence" value="ECO:0007669"/>
    <property type="project" value="TreeGrafter"/>
</dbReference>
<sequence length="370" mass="41534">MDPSNIELSSRSTKRSAIAVNPRQARETLCLSEIYGDNPNVELNDAILNSGWSVLSPVLVLSPRHTPRAHPRDLRTEQLPSRSGFSVPLWDFVGTTMVTNNYVRLTPDYQSRQGGIWNTMPLMVKNWELHVHFKVHGSGKNLFGDGFAVWYARDRNQLGHVFGNKDFFVGLGIFLDTYSNHNGPHNHEHPYISAMVNNGTLHYDHDRDGTHTEIAGCEAKFRNKEYDTYVAIRYQDETLKVSTDIDNEGKWKECFIVHGVKLPIGYYIGATAATGELADNHDIISMKLYELESLKKEDDTAAYHGLPSAQFFASPRDHIEDPKGGFTSGSMSGWKVFIIIIIAIIGLAVCGVVGYVVFNKDGGYNSKRFY</sequence>
<dbReference type="InterPro" id="IPR013320">
    <property type="entry name" value="ConA-like_dom_sf"/>
</dbReference>
<reference evidence="12" key="1">
    <citation type="journal article" date="2012" name="Nature">
        <title>The oyster genome reveals stress adaptation and complexity of shell formation.</title>
        <authorList>
            <person name="Zhang G."/>
            <person name="Fang X."/>
            <person name="Guo X."/>
            <person name="Li L."/>
            <person name="Luo R."/>
            <person name="Xu F."/>
            <person name="Yang P."/>
            <person name="Zhang L."/>
            <person name="Wang X."/>
            <person name="Qi H."/>
            <person name="Xiong Z."/>
            <person name="Que H."/>
            <person name="Xie Y."/>
            <person name="Holland P.W."/>
            <person name="Paps J."/>
            <person name="Zhu Y."/>
            <person name="Wu F."/>
            <person name="Chen Y."/>
            <person name="Wang J."/>
            <person name="Peng C."/>
            <person name="Meng J."/>
            <person name="Yang L."/>
            <person name="Liu J."/>
            <person name="Wen B."/>
            <person name="Zhang N."/>
            <person name="Huang Z."/>
            <person name="Zhu Q."/>
            <person name="Feng Y."/>
            <person name="Mount A."/>
            <person name="Hedgecock D."/>
            <person name="Xu Z."/>
            <person name="Liu Y."/>
            <person name="Domazet-Loso T."/>
            <person name="Du Y."/>
            <person name="Sun X."/>
            <person name="Zhang S."/>
            <person name="Liu B."/>
            <person name="Cheng P."/>
            <person name="Jiang X."/>
            <person name="Li J."/>
            <person name="Fan D."/>
            <person name="Wang W."/>
            <person name="Fu W."/>
            <person name="Wang T."/>
            <person name="Wang B."/>
            <person name="Zhang J."/>
            <person name="Peng Z."/>
            <person name="Li Y."/>
            <person name="Li N."/>
            <person name="Wang J."/>
            <person name="Chen M."/>
            <person name="He Y."/>
            <person name="Tan F."/>
            <person name="Song X."/>
            <person name="Zheng Q."/>
            <person name="Huang R."/>
            <person name="Yang H."/>
            <person name="Du X."/>
            <person name="Chen L."/>
            <person name="Yang M."/>
            <person name="Gaffney P.M."/>
            <person name="Wang S."/>
            <person name="Luo L."/>
            <person name="She Z."/>
            <person name="Ming Y."/>
            <person name="Huang W."/>
            <person name="Zhang S."/>
            <person name="Huang B."/>
            <person name="Zhang Y."/>
            <person name="Qu T."/>
            <person name="Ni P."/>
            <person name="Miao G."/>
            <person name="Wang J."/>
            <person name="Wang Q."/>
            <person name="Steinberg C.E."/>
            <person name="Wang H."/>
            <person name="Li N."/>
            <person name="Qian L."/>
            <person name="Zhang G."/>
            <person name="Li Y."/>
            <person name="Yang H."/>
            <person name="Liu X."/>
            <person name="Wang J."/>
            <person name="Yin Y."/>
            <person name="Wang J."/>
        </authorList>
    </citation>
    <scope>NUCLEOTIDE SEQUENCE [LARGE SCALE GENOMIC DNA]</scope>
    <source>
        <strain evidence="12">05x7-T-G4-1.051#20</strain>
    </source>
</reference>
<name>K1P8G6_MAGGI</name>
<dbReference type="GO" id="GO:0000139">
    <property type="term" value="C:Golgi membrane"/>
    <property type="evidence" value="ECO:0007669"/>
    <property type="project" value="UniProtKB-SubCell"/>
</dbReference>
<dbReference type="GO" id="GO:0005793">
    <property type="term" value="C:endoplasmic reticulum-Golgi intermediate compartment"/>
    <property type="evidence" value="ECO:0007669"/>
    <property type="project" value="TreeGrafter"/>
</dbReference>
<evidence type="ECO:0000256" key="5">
    <source>
        <dbReference type="ARBA" id="ARBA00022734"/>
    </source>
</evidence>
<dbReference type="FunFam" id="2.60.120.200:FF:000017">
    <property type="entry name" value="Vesicular integral-membrane protein VIP36"/>
    <property type="match status" value="1"/>
</dbReference>
<dbReference type="Gene3D" id="2.60.120.200">
    <property type="match status" value="1"/>
</dbReference>
<dbReference type="GO" id="GO:0005537">
    <property type="term" value="F:D-mannose binding"/>
    <property type="evidence" value="ECO:0007669"/>
    <property type="project" value="TreeGrafter"/>
</dbReference>
<accession>K1P8G6</accession>
<evidence type="ECO:0000256" key="8">
    <source>
        <dbReference type="ARBA" id="ARBA00023136"/>
    </source>
</evidence>
<keyword evidence="9" id="KW-1015">Disulfide bond</keyword>
<dbReference type="InParanoid" id="K1P8G6"/>
<keyword evidence="7" id="KW-0333">Golgi apparatus</keyword>
<evidence type="ECO:0000256" key="1">
    <source>
        <dbReference type="ARBA" id="ARBA00004194"/>
    </source>
</evidence>
<dbReference type="FunCoup" id="K1P8G6">
    <property type="interactions" value="1401"/>
</dbReference>
<organism evidence="12">
    <name type="scientific">Magallana gigas</name>
    <name type="common">Pacific oyster</name>
    <name type="synonym">Crassostrea gigas</name>
    <dbReference type="NCBI Taxonomy" id="29159"/>
    <lineage>
        <taxon>Eukaryota</taxon>
        <taxon>Metazoa</taxon>
        <taxon>Spiralia</taxon>
        <taxon>Lophotrochozoa</taxon>
        <taxon>Mollusca</taxon>
        <taxon>Bivalvia</taxon>
        <taxon>Autobranchia</taxon>
        <taxon>Pteriomorphia</taxon>
        <taxon>Ostreida</taxon>
        <taxon>Ostreoidea</taxon>
        <taxon>Ostreidae</taxon>
        <taxon>Magallana</taxon>
    </lineage>
</organism>
<evidence type="ECO:0000256" key="3">
    <source>
        <dbReference type="ARBA" id="ARBA00022723"/>
    </source>
</evidence>
<keyword evidence="3" id="KW-0479">Metal-binding</keyword>
<dbReference type="PROSITE" id="PS51328">
    <property type="entry name" value="L_LECTIN_LIKE"/>
    <property type="match status" value="1"/>
</dbReference>
<evidence type="ECO:0000256" key="7">
    <source>
        <dbReference type="ARBA" id="ARBA00023034"/>
    </source>
</evidence>
<protein>
    <submittedName>
        <fullName evidence="12">Vesicular integral-membrane protein VIP36</fullName>
    </submittedName>
</protein>
<proteinExistence type="predicted"/>
<evidence type="ECO:0000256" key="6">
    <source>
        <dbReference type="ARBA" id="ARBA00022989"/>
    </source>
</evidence>
<evidence type="ECO:0000313" key="12">
    <source>
        <dbReference type="EMBL" id="EKC20002.1"/>
    </source>
</evidence>
<comment type="subcellular location">
    <subcellularLocation>
        <location evidence="11">Endomembrane system</location>
        <topology evidence="11">Single-pass type I membrane protein</topology>
    </subcellularLocation>
    <subcellularLocation>
        <location evidence="1">Golgi apparatus membrane</location>
        <topology evidence="1">Single-pass membrane protein</topology>
    </subcellularLocation>
</comment>
<evidence type="ECO:0000256" key="11">
    <source>
        <dbReference type="ARBA" id="ARBA00046288"/>
    </source>
</evidence>
<keyword evidence="2" id="KW-0812">Transmembrane</keyword>
<dbReference type="AlphaFoldDB" id="K1P8G6"/>
<gene>
    <name evidence="12" type="ORF">CGI_10007093</name>
</gene>
<evidence type="ECO:0000256" key="10">
    <source>
        <dbReference type="ARBA" id="ARBA00023180"/>
    </source>
</evidence>
<dbReference type="SUPFAM" id="SSF49899">
    <property type="entry name" value="Concanavalin A-like lectins/glucanases"/>
    <property type="match status" value="1"/>
</dbReference>
<keyword evidence="5" id="KW-0430">Lectin</keyword>
<keyword evidence="6" id="KW-1133">Transmembrane helix</keyword>
<keyword evidence="10" id="KW-0325">Glycoprotein</keyword>
<evidence type="ECO:0000256" key="4">
    <source>
        <dbReference type="ARBA" id="ARBA00022729"/>
    </source>
</evidence>
<dbReference type="HOGENOM" id="CLU_041093_0_0_1"/>
<keyword evidence="8" id="KW-0472">Membrane</keyword>
<dbReference type="InterPro" id="IPR005052">
    <property type="entry name" value="Lectin_leg"/>
</dbReference>
<evidence type="ECO:0000256" key="2">
    <source>
        <dbReference type="ARBA" id="ARBA00022692"/>
    </source>
</evidence>
<dbReference type="GO" id="GO:0046872">
    <property type="term" value="F:metal ion binding"/>
    <property type="evidence" value="ECO:0007669"/>
    <property type="project" value="UniProtKB-KW"/>
</dbReference>
<dbReference type="GO" id="GO:0005789">
    <property type="term" value="C:endoplasmic reticulum membrane"/>
    <property type="evidence" value="ECO:0007669"/>
    <property type="project" value="TreeGrafter"/>
</dbReference>
<dbReference type="PANTHER" id="PTHR12223:SF45">
    <property type="entry name" value="RE50040P"/>
    <property type="match status" value="1"/>
</dbReference>